<evidence type="ECO:0000256" key="2">
    <source>
        <dbReference type="ARBA" id="ARBA00008017"/>
    </source>
</evidence>
<evidence type="ECO:0000313" key="13">
    <source>
        <dbReference type="Proteomes" id="UP001170717"/>
    </source>
</evidence>
<gene>
    <name evidence="12" type="ORF">Q4527_06540</name>
</gene>
<evidence type="ECO:0000256" key="8">
    <source>
        <dbReference type="SAM" id="MobiDB-lite"/>
    </source>
</evidence>
<feature type="transmembrane region" description="Helical" evidence="7">
    <location>
        <begin position="52"/>
        <end position="78"/>
    </location>
</feature>
<dbReference type="Gene3D" id="3.30.70.100">
    <property type="match status" value="1"/>
</dbReference>
<keyword evidence="6 7" id="KW-0472">Membrane</keyword>
<evidence type="ECO:0000256" key="3">
    <source>
        <dbReference type="ARBA" id="ARBA00022475"/>
    </source>
</evidence>
<feature type="transmembrane region" description="Helical" evidence="7">
    <location>
        <begin position="98"/>
        <end position="118"/>
    </location>
</feature>
<keyword evidence="7" id="KW-0813">Transport</keyword>
<dbReference type="InterPro" id="IPR049142">
    <property type="entry name" value="MS_channel_1st"/>
</dbReference>
<keyword evidence="4 7" id="KW-0812">Transmembrane</keyword>
<feature type="domain" description="Mechanosensitive ion channel MscS" evidence="9">
    <location>
        <begin position="179"/>
        <end position="243"/>
    </location>
</feature>
<evidence type="ECO:0000313" key="12">
    <source>
        <dbReference type="EMBL" id="MDO6577041.1"/>
    </source>
</evidence>
<evidence type="ECO:0000259" key="9">
    <source>
        <dbReference type="Pfam" id="PF00924"/>
    </source>
</evidence>
<dbReference type="Gene3D" id="1.10.287.1260">
    <property type="match status" value="1"/>
</dbReference>
<dbReference type="RefSeq" id="WP_197427705.1">
    <property type="nucleotide sequence ID" value="NZ_JAUOQI010000004.1"/>
</dbReference>
<dbReference type="AlphaFoldDB" id="A0AAW7YXX9"/>
<comment type="subunit">
    <text evidence="7">Homoheptamer.</text>
</comment>
<dbReference type="Pfam" id="PF00924">
    <property type="entry name" value="MS_channel_2nd"/>
    <property type="match status" value="1"/>
</dbReference>
<evidence type="ECO:0000259" key="10">
    <source>
        <dbReference type="Pfam" id="PF21082"/>
    </source>
</evidence>
<keyword evidence="5 7" id="KW-1133">Transmembrane helix</keyword>
<evidence type="ECO:0000259" key="11">
    <source>
        <dbReference type="Pfam" id="PF21088"/>
    </source>
</evidence>
<dbReference type="PANTHER" id="PTHR30221">
    <property type="entry name" value="SMALL-CONDUCTANCE MECHANOSENSITIVE CHANNEL"/>
    <property type="match status" value="1"/>
</dbReference>
<dbReference type="InterPro" id="IPR011066">
    <property type="entry name" value="MscS_channel_C_sf"/>
</dbReference>
<dbReference type="Proteomes" id="UP001170717">
    <property type="component" value="Unassembled WGS sequence"/>
</dbReference>
<dbReference type="Gene3D" id="2.30.30.60">
    <property type="match status" value="1"/>
</dbReference>
<reference evidence="12" key="1">
    <citation type="submission" date="2023-07" db="EMBL/GenBank/DDBJ databases">
        <title>Genome content predicts the carbon catabolic preferences of heterotrophic bacteria.</title>
        <authorList>
            <person name="Gralka M."/>
        </authorList>
    </citation>
    <scope>NUCLEOTIDE SEQUENCE</scope>
    <source>
        <strain evidence="12">F2M12</strain>
    </source>
</reference>
<name>A0AAW7YXX9_9ALTE</name>
<evidence type="ECO:0000256" key="1">
    <source>
        <dbReference type="ARBA" id="ARBA00004651"/>
    </source>
</evidence>
<evidence type="ECO:0000256" key="4">
    <source>
        <dbReference type="ARBA" id="ARBA00022692"/>
    </source>
</evidence>
<feature type="transmembrane region" description="Helical" evidence="7">
    <location>
        <begin position="139"/>
        <end position="162"/>
    </location>
</feature>
<dbReference type="SUPFAM" id="SSF82861">
    <property type="entry name" value="Mechanosensitive channel protein MscS (YggB), transmembrane region"/>
    <property type="match status" value="1"/>
</dbReference>
<comment type="similarity">
    <text evidence="2 7">Belongs to the MscS (TC 1.A.23) family.</text>
</comment>
<dbReference type="GO" id="GO:0005886">
    <property type="term" value="C:plasma membrane"/>
    <property type="evidence" value="ECO:0007669"/>
    <property type="project" value="UniProtKB-SubCell"/>
</dbReference>
<dbReference type="PANTHER" id="PTHR30221:SF1">
    <property type="entry name" value="SMALL-CONDUCTANCE MECHANOSENSITIVE CHANNEL"/>
    <property type="match status" value="1"/>
</dbReference>
<keyword evidence="3" id="KW-1003">Cell membrane</keyword>
<feature type="region of interest" description="Disordered" evidence="8">
    <location>
        <begin position="350"/>
        <end position="372"/>
    </location>
</feature>
<dbReference type="InterPro" id="IPR045275">
    <property type="entry name" value="MscS_archaea/bacteria_type"/>
</dbReference>
<dbReference type="GO" id="GO:0008381">
    <property type="term" value="F:mechanosensitive monoatomic ion channel activity"/>
    <property type="evidence" value="ECO:0007669"/>
    <property type="project" value="InterPro"/>
</dbReference>
<feature type="transmembrane region" description="Helical" evidence="7">
    <location>
        <begin position="6"/>
        <end position="31"/>
    </location>
</feature>
<dbReference type="InterPro" id="IPR049278">
    <property type="entry name" value="MS_channel_C"/>
</dbReference>
<keyword evidence="7" id="KW-0407">Ion channel</keyword>
<dbReference type="InterPro" id="IPR010920">
    <property type="entry name" value="LSM_dom_sf"/>
</dbReference>
<sequence>MPEVDFAGLLLVPELVITFTVIIANLFMFLIKRIFLRKFLLLTDRTSHFYDSLLAHSLNLPLTILIFVIDIWILNWLFDKYGIVNASYASSISLASKILLITAAILFLNRFAVGLLANQTQRSDSLRSSTGIIKGIVKGLIVGIGILIMLGTLGISITPIIASLGITSLAVALALQPTLENFFSGVQLVMDKPIRVGDFIELESKEQGFVERIGWRSTWIKMLPNNTIIVPNSVLAESKIINYFYPSKELSVPVDVGVHYNSDLEHVEKVTLEVAKEILVSHEWGVDDYDTFVVYHTFDNSSINFTVMLRAKEYFHRFFIKSAFIKALHKRYAAEGIIIPYPIRAINTEQESPRIDVQTTNIPNNAGEPPSQ</sequence>
<evidence type="ECO:0000256" key="7">
    <source>
        <dbReference type="RuleBase" id="RU369025"/>
    </source>
</evidence>
<dbReference type="SUPFAM" id="SSF82689">
    <property type="entry name" value="Mechanosensitive channel protein MscS (YggB), C-terminal domain"/>
    <property type="match status" value="1"/>
</dbReference>
<feature type="domain" description="Mechanosensitive ion channel MscS C-terminal" evidence="10">
    <location>
        <begin position="254"/>
        <end position="338"/>
    </location>
</feature>
<dbReference type="Pfam" id="PF21088">
    <property type="entry name" value="MS_channel_1st"/>
    <property type="match status" value="1"/>
</dbReference>
<comment type="function">
    <text evidence="7">Mechanosensitive channel that participates in the regulation of osmotic pressure changes within the cell, opening in response to stretch forces in the membrane lipid bilayer, without the need for other proteins. Contributes to normal resistance to hypoosmotic shock. Forms an ion channel of 1.0 nanosiemens conductance with a slight preference for anions.</text>
</comment>
<dbReference type="InterPro" id="IPR011014">
    <property type="entry name" value="MscS_channel_TM-2"/>
</dbReference>
<organism evidence="12 13">
    <name type="scientific">Alteromonas stellipolaris</name>
    <dbReference type="NCBI Taxonomy" id="233316"/>
    <lineage>
        <taxon>Bacteria</taxon>
        <taxon>Pseudomonadati</taxon>
        <taxon>Pseudomonadota</taxon>
        <taxon>Gammaproteobacteria</taxon>
        <taxon>Alteromonadales</taxon>
        <taxon>Alteromonadaceae</taxon>
        <taxon>Alteromonas/Salinimonas group</taxon>
        <taxon>Alteromonas</taxon>
    </lineage>
</organism>
<dbReference type="InterPro" id="IPR023408">
    <property type="entry name" value="MscS_beta-dom_sf"/>
</dbReference>
<keyword evidence="7" id="KW-0997">Cell inner membrane</keyword>
<comment type="caution">
    <text evidence="12">The sequence shown here is derived from an EMBL/GenBank/DDBJ whole genome shotgun (WGS) entry which is preliminary data.</text>
</comment>
<proteinExistence type="inferred from homology"/>
<dbReference type="Pfam" id="PF21082">
    <property type="entry name" value="MS_channel_3rd"/>
    <property type="match status" value="1"/>
</dbReference>
<protein>
    <recommendedName>
        <fullName evidence="7">Small-conductance mechanosensitive channel</fullName>
    </recommendedName>
</protein>
<comment type="subcellular location">
    <subcellularLocation>
        <location evidence="7">Cell inner membrane</location>
        <topology evidence="7">Multi-pass membrane protein</topology>
    </subcellularLocation>
    <subcellularLocation>
        <location evidence="1">Cell membrane</location>
        <topology evidence="1">Multi-pass membrane protein</topology>
    </subcellularLocation>
</comment>
<dbReference type="SUPFAM" id="SSF50182">
    <property type="entry name" value="Sm-like ribonucleoproteins"/>
    <property type="match status" value="1"/>
</dbReference>
<feature type="domain" description="Mechanosensitive ion channel transmembrane helices 2/3" evidence="11">
    <location>
        <begin position="136"/>
        <end position="176"/>
    </location>
</feature>
<keyword evidence="7" id="KW-0406">Ion transport</keyword>
<dbReference type="InterPro" id="IPR006685">
    <property type="entry name" value="MscS_channel_2nd"/>
</dbReference>
<evidence type="ECO:0000256" key="6">
    <source>
        <dbReference type="ARBA" id="ARBA00023136"/>
    </source>
</evidence>
<evidence type="ECO:0000256" key="5">
    <source>
        <dbReference type="ARBA" id="ARBA00022989"/>
    </source>
</evidence>
<dbReference type="EMBL" id="JAUOQI010000004">
    <property type="protein sequence ID" value="MDO6577041.1"/>
    <property type="molecule type" value="Genomic_DNA"/>
</dbReference>
<accession>A0AAW7YXX9</accession>